<organism evidence="3 4">
    <name type="scientific">Sistotremastrum suecicum HHB10207 ss-3</name>
    <dbReference type="NCBI Taxonomy" id="1314776"/>
    <lineage>
        <taxon>Eukaryota</taxon>
        <taxon>Fungi</taxon>
        <taxon>Dikarya</taxon>
        <taxon>Basidiomycota</taxon>
        <taxon>Agaricomycotina</taxon>
        <taxon>Agaricomycetes</taxon>
        <taxon>Sistotremastrales</taxon>
        <taxon>Sistotremastraceae</taxon>
        <taxon>Sistotremastrum</taxon>
    </lineage>
</organism>
<dbReference type="AlphaFoldDB" id="A0A166H369"/>
<gene>
    <name evidence="3" type="ORF">SISSUDRAFT_1041573</name>
</gene>
<accession>A0A166H369</accession>
<feature type="domain" description="GIT Spa2 homology (SHD)" evidence="2">
    <location>
        <begin position="56"/>
        <end position="86"/>
    </location>
</feature>
<sequence>MDNAIMPKEKIMTLKTERLRDLCTDVYDEVMRRAGNGREIPEFPAQESYRTKRQLSRYKLSIMPAPRFTDLCYVVHWELERRQDKSGDSKQSLSVTSSSHDIPDPPPPYSRGDWERDRASPEGIDPPRVRSFVGPVDVSEFDEDSDEYGY</sequence>
<dbReference type="InterPro" id="IPR039892">
    <property type="entry name" value="Spa2/Sph1"/>
</dbReference>
<proteinExistence type="predicted"/>
<protein>
    <recommendedName>
        <fullName evidence="2">GIT Spa2 homology (SHD) domain-containing protein</fullName>
    </recommendedName>
</protein>
<name>A0A166H369_9AGAM</name>
<feature type="region of interest" description="Disordered" evidence="1">
    <location>
        <begin position="82"/>
        <end position="150"/>
    </location>
</feature>
<dbReference type="Proteomes" id="UP000076798">
    <property type="component" value="Unassembled WGS sequence"/>
</dbReference>
<dbReference type="SMART" id="SM00555">
    <property type="entry name" value="GIT"/>
    <property type="match status" value="2"/>
</dbReference>
<feature type="compositionally biased region" description="Polar residues" evidence="1">
    <location>
        <begin position="89"/>
        <end position="100"/>
    </location>
</feature>
<dbReference type="Pfam" id="PF08518">
    <property type="entry name" value="GIT_SHD"/>
    <property type="match status" value="1"/>
</dbReference>
<reference evidence="3 4" key="1">
    <citation type="journal article" date="2016" name="Mol. Biol. Evol.">
        <title>Comparative Genomics of Early-Diverging Mushroom-Forming Fungi Provides Insights into the Origins of Lignocellulose Decay Capabilities.</title>
        <authorList>
            <person name="Nagy L.G."/>
            <person name="Riley R."/>
            <person name="Tritt A."/>
            <person name="Adam C."/>
            <person name="Daum C."/>
            <person name="Floudas D."/>
            <person name="Sun H."/>
            <person name="Yadav J.S."/>
            <person name="Pangilinan J."/>
            <person name="Larsson K.H."/>
            <person name="Matsuura K."/>
            <person name="Barry K."/>
            <person name="Labutti K."/>
            <person name="Kuo R."/>
            <person name="Ohm R.A."/>
            <person name="Bhattacharya S.S."/>
            <person name="Shirouzu T."/>
            <person name="Yoshinaga Y."/>
            <person name="Martin F.M."/>
            <person name="Grigoriev I.V."/>
            <person name="Hibbett D.S."/>
        </authorList>
    </citation>
    <scope>NUCLEOTIDE SEQUENCE [LARGE SCALE GENOMIC DNA]</scope>
    <source>
        <strain evidence="3 4">HHB10207 ss-3</strain>
    </source>
</reference>
<keyword evidence="4" id="KW-1185">Reference proteome</keyword>
<feature type="compositionally biased region" description="Basic and acidic residues" evidence="1">
    <location>
        <begin position="112"/>
        <end position="128"/>
    </location>
</feature>
<dbReference type="PANTHER" id="PTHR21601">
    <property type="entry name" value="SPA2 PROTEIN"/>
    <property type="match status" value="1"/>
</dbReference>
<evidence type="ECO:0000313" key="4">
    <source>
        <dbReference type="Proteomes" id="UP000076798"/>
    </source>
</evidence>
<dbReference type="EMBL" id="KV428014">
    <property type="protein sequence ID" value="KZT42291.1"/>
    <property type="molecule type" value="Genomic_DNA"/>
</dbReference>
<evidence type="ECO:0000259" key="2">
    <source>
        <dbReference type="SMART" id="SM00555"/>
    </source>
</evidence>
<feature type="compositionally biased region" description="Acidic residues" evidence="1">
    <location>
        <begin position="139"/>
        <end position="150"/>
    </location>
</feature>
<dbReference type="InterPro" id="IPR013724">
    <property type="entry name" value="GIT_SHD"/>
</dbReference>
<evidence type="ECO:0000313" key="3">
    <source>
        <dbReference type="EMBL" id="KZT42291.1"/>
    </source>
</evidence>
<evidence type="ECO:0000256" key="1">
    <source>
        <dbReference type="SAM" id="MobiDB-lite"/>
    </source>
</evidence>
<dbReference type="PANTHER" id="PTHR21601:SF0">
    <property type="entry name" value="PROTEIN SPA2-RELATED"/>
    <property type="match status" value="1"/>
</dbReference>
<feature type="domain" description="GIT Spa2 homology (SHD)" evidence="2">
    <location>
        <begin position="7"/>
        <end position="37"/>
    </location>
</feature>
<dbReference type="OrthoDB" id="5588096at2759"/>